<reference evidence="1" key="1">
    <citation type="submission" date="2022-07" db="EMBL/GenBank/DDBJ databases">
        <title>Tahibacter sp., a new gammaproteobacterium isolated from the silt sample collected at pig farm.</title>
        <authorList>
            <person name="Chen H."/>
        </authorList>
    </citation>
    <scope>NUCLEOTIDE SEQUENCE</scope>
    <source>
        <strain evidence="1">P2K</strain>
    </source>
</reference>
<keyword evidence="2" id="KW-1185">Reference proteome</keyword>
<sequence>MRRRQTVESEVNKGSVAAGAGSNLRVRLFWKLQAWRLRNTVAPETSRSVSQFSNFMALSHRGNADAICDLAESLSTHSTELSAISAAAVKTRLARELGPKSCVTVLGAEKGSIGGYAWARVSTPAEALDNYRCNADLVHIDDAAWDKLAGILGTDSCLVFYDLGLCSQYRRGFSPLKQLLKPLLELGLGHGAGRAFWWAPAGSAACQLSLAFGARAVLQHGDRVFFLHEAIAGIARVLTALPASAISTLLGRAAGARAPREPSRSAATLRLPMAADENLIRLALDSSAAGASAPVRATELRKLVASNDVADNAADDAEAIEEIEIRSRPRPGVNVLPRGKAAAAVADTGAPAAAVGEVTAAEVVAKLAPVRRQAMPKGALADLPRRLSTIFPHRTV</sequence>
<organism evidence="1 2">
    <name type="scientific">Tahibacter harae</name>
    <dbReference type="NCBI Taxonomy" id="2963937"/>
    <lineage>
        <taxon>Bacteria</taxon>
        <taxon>Pseudomonadati</taxon>
        <taxon>Pseudomonadota</taxon>
        <taxon>Gammaproteobacteria</taxon>
        <taxon>Lysobacterales</taxon>
        <taxon>Rhodanobacteraceae</taxon>
        <taxon>Tahibacter</taxon>
    </lineage>
</organism>
<proteinExistence type="predicted"/>
<gene>
    <name evidence="1" type="ORF">NM961_06405</name>
</gene>
<evidence type="ECO:0000313" key="2">
    <source>
        <dbReference type="Proteomes" id="UP001165498"/>
    </source>
</evidence>
<accession>A0ABT1QPW7</accession>
<dbReference type="Proteomes" id="UP001165498">
    <property type="component" value="Unassembled WGS sequence"/>
</dbReference>
<dbReference type="EMBL" id="JANFQO010000004">
    <property type="protein sequence ID" value="MCQ4164340.1"/>
    <property type="molecule type" value="Genomic_DNA"/>
</dbReference>
<evidence type="ECO:0000313" key="1">
    <source>
        <dbReference type="EMBL" id="MCQ4164340.1"/>
    </source>
</evidence>
<comment type="caution">
    <text evidence="1">The sequence shown here is derived from an EMBL/GenBank/DDBJ whole genome shotgun (WGS) entry which is preliminary data.</text>
</comment>
<name>A0ABT1QPW7_9GAMM</name>
<protein>
    <submittedName>
        <fullName evidence="1">Uncharacterized protein</fullName>
    </submittedName>
</protein>